<proteinExistence type="predicted"/>
<gene>
    <name evidence="1" type="ORF">G4177_32225</name>
</gene>
<evidence type="ECO:0000313" key="1">
    <source>
        <dbReference type="EMBL" id="MBE4752831.1"/>
    </source>
</evidence>
<name>A0ABR9PY21_9BACT</name>
<dbReference type="Proteomes" id="UP001516472">
    <property type="component" value="Unassembled WGS sequence"/>
</dbReference>
<protein>
    <submittedName>
        <fullName evidence="1">Uncharacterized protein</fullName>
    </submittedName>
</protein>
<evidence type="ECO:0000313" key="2">
    <source>
        <dbReference type="Proteomes" id="UP001516472"/>
    </source>
</evidence>
<dbReference type="EMBL" id="JAAIYO010000014">
    <property type="protein sequence ID" value="MBE4752831.1"/>
    <property type="molecule type" value="Genomic_DNA"/>
</dbReference>
<dbReference type="RefSeq" id="WP_193430007.1">
    <property type="nucleotide sequence ID" value="NZ_CBCSIP010000099.1"/>
</dbReference>
<organism evidence="1 2">
    <name type="scientific">Corallococcus soli</name>
    <dbReference type="NCBI Taxonomy" id="2710757"/>
    <lineage>
        <taxon>Bacteria</taxon>
        <taxon>Pseudomonadati</taxon>
        <taxon>Myxococcota</taxon>
        <taxon>Myxococcia</taxon>
        <taxon>Myxococcales</taxon>
        <taxon>Cystobacterineae</taxon>
        <taxon>Myxococcaceae</taxon>
        <taxon>Corallococcus</taxon>
    </lineage>
</organism>
<reference evidence="1 2" key="1">
    <citation type="submission" date="2020-02" db="EMBL/GenBank/DDBJ databases">
        <authorList>
            <person name="Babadi Z.K."/>
            <person name="Risdian C."/>
            <person name="Ebrahimipour G.H."/>
            <person name="Wink J."/>
        </authorList>
    </citation>
    <scope>NUCLEOTIDE SEQUENCE [LARGE SCALE GENOMIC DNA]</scope>
    <source>
        <strain evidence="1 2">ZKHCc1 1396</strain>
    </source>
</reference>
<accession>A0ABR9PY21</accession>
<sequence>MAVKPAGATRETQSIEVDVAATTLLQSSSEHIAISGFASGQPFNTTGAFSPNAPNGGIGIALGRIDNAAHPSCPTDASDTQVEFAIEQFGWSDIYGSQILDCVSFSKSALSGVWKLRISLFVQCWGATCSAAATVENASTFALLGSVSSTAIPLENPTIARRPWYVVTNFAAEPFNYSASFWVRDETYTPFF</sequence>
<keyword evidence="2" id="KW-1185">Reference proteome</keyword>
<comment type="caution">
    <text evidence="1">The sequence shown here is derived from an EMBL/GenBank/DDBJ whole genome shotgun (WGS) entry which is preliminary data.</text>
</comment>